<keyword evidence="5 10" id="KW-0808">Transferase</keyword>
<evidence type="ECO:0000256" key="6">
    <source>
        <dbReference type="ARBA" id="ARBA00022692"/>
    </source>
</evidence>
<dbReference type="Pfam" id="PF03155">
    <property type="entry name" value="Alg6_Alg8"/>
    <property type="match status" value="1"/>
</dbReference>
<accession>A0ABP0QH61</accession>
<keyword evidence="8 10" id="KW-1133">Transmembrane helix</keyword>
<name>A0ABP0QH61_9DINO</name>
<keyword evidence="4 10" id="KW-0328">Glycosyltransferase</keyword>
<evidence type="ECO:0000256" key="5">
    <source>
        <dbReference type="ARBA" id="ARBA00022679"/>
    </source>
</evidence>
<evidence type="ECO:0000313" key="12">
    <source>
        <dbReference type="Proteomes" id="UP001642484"/>
    </source>
</evidence>
<feature type="transmembrane region" description="Helical" evidence="10">
    <location>
        <begin position="326"/>
        <end position="343"/>
    </location>
</feature>
<feature type="transmembrane region" description="Helical" evidence="10">
    <location>
        <begin position="349"/>
        <end position="366"/>
    </location>
</feature>
<feature type="non-terminal residue" evidence="11">
    <location>
        <position position="1"/>
    </location>
</feature>
<dbReference type="PANTHER" id="PTHR12413">
    <property type="entry name" value="DOLICHYL GLYCOSYLTRANSFERASE"/>
    <property type="match status" value="1"/>
</dbReference>
<evidence type="ECO:0000256" key="1">
    <source>
        <dbReference type="ARBA" id="ARBA00004477"/>
    </source>
</evidence>
<feature type="transmembrane region" description="Helical" evidence="10">
    <location>
        <begin position="378"/>
        <end position="396"/>
    </location>
</feature>
<proteinExistence type="inferred from homology"/>
<evidence type="ECO:0000256" key="4">
    <source>
        <dbReference type="ARBA" id="ARBA00022676"/>
    </source>
</evidence>
<keyword evidence="6 10" id="KW-0812">Transmembrane</keyword>
<evidence type="ECO:0000256" key="8">
    <source>
        <dbReference type="ARBA" id="ARBA00022989"/>
    </source>
</evidence>
<dbReference type="PANTHER" id="PTHR12413:SF2">
    <property type="entry name" value="DOLICHYL PYROPHOSPHATE GLC1MAN9GLCNAC2 ALPHA-1,3-GLUCOSYLTRANSFERASE-RELATED"/>
    <property type="match status" value="1"/>
</dbReference>
<feature type="transmembrane region" description="Helical" evidence="10">
    <location>
        <begin position="449"/>
        <end position="467"/>
    </location>
</feature>
<evidence type="ECO:0000256" key="9">
    <source>
        <dbReference type="ARBA" id="ARBA00023136"/>
    </source>
</evidence>
<dbReference type="EC" id="2.4.1.-" evidence="10"/>
<dbReference type="Proteomes" id="UP001642484">
    <property type="component" value="Unassembled WGS sequence"/>
</dbReference>
<keyword evidence="7 10" id="KW-0256">Endoplasmic reticulum</keyword>
<reference evidence="11 12" key="1">
    <citation type="submission" date="2024-02" db="EMBL/GenBank/DDBJ databases">
        <authorList>
            <person name="Chen Y."/>
            <person name="Shah S."/>
            <person name="Dougan E. K."/>
            <person name="Thang M."/>
            <person name="Chan C."/>
        </authorList>
    </citation>
    <scope>NUCLEOTIDE SEQUENCE [LARGE SCALE GENOMIC DNA]</scope>
</reference>
<keyword evidence="9 10" id="KW-0472">Membrane</keyword>
<feature type="transmembrane region" description="Helical" evidence="10">
    <location>
        <begin position="143"/>
        <end position="160"/>
    </location>
</feature>
<feature type="transmembrane region" description="Helical" evidence="10">
    <location>
        <begin position="212"/>
        <end position="231"/>
    </location>
</feature>
<dbReference type="InterPro" id="IPR004856">
    <property type="entry name" value="Glyco_trans_ALG6/ALG8"/>
</dbReference>
<feature type="transmembrane region" description="Helical" evidence="10">
    <location>
        <begin position="479"/>
        <end position="501"/>
    </location>
</feature>
<organism evidence="11 12">
    <name type="scientific">Durusdinium trenchii</name>
    <dbReference type="NCBI Taxonomy" id="1381693"/>
    <lineage>
        <taxon>Eukaryota</taxon>
        <taxon>Sar</taxon>
        <taxon>Alveolata</taxon>
        <taxon>Dinophyceae</taxon>
        <taxon>Suessiales</taxon>
        <taxon>Symbiodiniaceae</taxon>
        <taxon>Durusdinium</taxon>
    </lineage>
</organism>
<sequence>PTLHSGLAMIVLVLAVLLRWMLLPLGLYKSTDFEVHRNWLAITHQLPISEWYFEDTSPWTLDYPPAFAYFEWLLSQAAQWVDPQMLDVKNLDYASEATVLFQRITVILGDALLALGAFSVGGMTSVVLVLWNSTLLMVDHVHFQYNGMLLGLLLLSIAAIERQRTYLGAVLFCLLLCMKHIFLYVSPVFFVYLLRFHCDMSFWPFRLRFGRLLRLGLVVLGSFLVLLAPFLSPVQMPQLLKRLFPFGRGLTHAYWAPNCWALYNTVDRVLAKALRRSGASGSTAGFAEVYESAVLWSVPPKATFALTLLAYLPLLRAIWQAPERGSLSLYVALGSAVAFSFGWHVHEKAILMVTIPLLAFAPSGADRANPRRRRMRRLAVALSTAGSFSVMPLLPLESKETIVKWILFLAGLLVENWLLLGHPPTEVPLGLTTVAGGILRSLWPFSASLWPLVALAYGVLGIFRDAGGHAWLFRGRMEFLPLMLTSDFTALLILGSFWSLFSLLPSEKLKQ</sequence>
<feature type="transmembrane region" description="Helical" evidence="10">
    <location>
        <begin position="167"/>
        <end position="192"/>
    </location>
</feature>
<feature type="transmembrane region" description="Helical" evidence="10">
    <location>
        <begin position="111"/>
        <end position="131"/>
    </location>
</feature>
<evidence type="ECO:0000256" key="3">
    <source>
        <dbReference type="ARBA" id="ARBA00008715"/>
    </source>
</evidence>
<gene>
    <name evidence="11" type="ORF">CCMP2556_LOCUS42341</name>
</gene>
<evidence type="ECO:0000256" key="7">
    <source>
        <dbReference type="ARBA" id="ARBA00022824"/>
    </source>
</evidence>
<evidence type="ECO:0000256" key="2">
    <source>
        <dbReference type="ARBA" id="ARBA00004922"/>
    </source>
</evidence>
<protein>
    <recommendedName>
        <fullName evidence="10">Alpha-1,3-glucosyltransferase</fullName>
        <ecNumber evidence="10">2.4.1.-</ecNumber>
    </recommendedName>
</protein>
<dbReference type="EMBL" id="CAXAMN010024550">
    <property type="protein sequence ID" value="CAK9087583.1"/>
    <property type="molecule type" value="Genomic_DNA"/>
</dbReference>
<comment type="pathway">
    <text evidence="2 10">Protein modification; protein glycosylation.</text>
</comment>
<comment type="similarity">
    <text evidence="3 10">Belongs to the ALG6/ALG8 glucosyltransferase family.</text>
</comment>
<evidence type="ECO:0000313" key="11">
    <source>
        <dbReference type="EMBL" id="CAK9087583.1"/>
    </source>
</evidence>
<comment type="subcellular location">
    <subcellularLocation>
        <location evidence="1 10">Endoplasmic reticulum membrane</location>
        <topology evidence="1 10">Multi-pass membrane protein</topology>
    </subcellularLocation>
</comment>
<feature type="transmembrane region" description="Helical" evidence="10">
    <location>
        <begin position="402"/>
        <end position="420"/>
    </location>
</feature>
<comment type="caution">
    <text evidence="11">The sequence shown here is derived from an EMBL/GenBank/DDBJ whole genome shotgun (WGS) entry which is preliminary data.</text>
</comment>
<evidence type="ECO:0000256" key="10">
    <source>
        <dbReference type="RuleBase" id="RU363110"/>
    </source>
</evidence>
<keyword evidence="12" id="KW-1185">Reference proteome</keyword>
<feature type="transmembrane region" description="Helical" evidence="10">
    <location>
        <begin position="6"/>
        <end position="28"/>
    </location>
</feature>